<feature type="domain" description="Transposase putative helix-turn-helix" evidence="11">
    <location>
        <begin position="1"/>
        <end position="46"/>
    </location>
</feature>
<dbReference type="GO" id="GO:0003677">
    <property type="term" value="F:DNA binding"/>
    <property type="evidence" value="ECO:0007669"/>
    <property type="project" value="UniProtKB-KW"/>
</dbReference>
<comment type="similarity">
    <text evidence="2">In the N-terminal section; belongs to the transposase 2 family.</text>
</comment>
<feature type="domain" description="Cas12f1-like TNB" evidence="10">
    <location>
        <begin position="300"/>
        <end position="366"/>
    </location>
</feature>
<dbReference type="OrthoDB" id="56768at2"/>
<keyword evidence="8" id="KW-0175">Coiled coil</keyword>
<evidence type="ECO:0000259" key="10">
    <source>
        <dbReference type="Pfam" id="PF07282"/>
    </source>
</evidence>
<dbReference type="InterPro" id="IPR021027">
    <property type="entry name" value="Transposase_put_HTH"/>
</dbReference>
<accession>A0A089M311</accession>
<dbReference type="HOGENOM" id="CLU_032903_0_2_9"/>
<dbReference type="InterPro" id="IPR051399">
    <property type="entry name" value="RNA-guided_DNA_endo/Transpos"/>
</dbReference>
<evidence type="ECO:0000256" key="7">
    <source>
        <dbReference type="ARBA" id="ARBA00023172"/>
    </source>
</evidence>
<gene>
    <name evidence="12" type="ORF">PSTEL_24925</name>
</gene>
<dbReference type="Proteomes" id="UP000029507">
    <property type="component" value="Chromosome"/>
</dbReference>
<dbReference type="GO" id="GO:0046872">
    <property type="term" value="F:metal ion binding"/>
    <property type="evidence" value="ECO:0007669"/>
    <property type="project" value="UniProtKB-KW"/>
</dbReference>
<keyword evidence="6" id="KW-0238">DNA-binding</keyword>
<dbReference type="NCBIfam" id="NF040570">
    <property type="entry name" value="guided_TnpB"/>
    <property type="match status" value="1"/>
</dbReference>
<dbReference type="GO" id="GO:0032196">
    <property type="term" value="P:transposition"/>
    <property type="evidence" value="ECO:0007669"/>
    <property type="project" value="UniProtKB-KW"/>
</dbReference>
<dbReference type="Pfam" id="PF01385">
    <property type="entry name" value="OrfB_IS605"/>
    <property type="match status" value="1"/>
</dbReference>
<evidence type="ECO:0000256" key="3">
    <source>
        <dbReference type="ARBA" id="ARBA00022578"/>
    </source>
</evidence>
<dbReference type="RefSeq" id="WP_038699254.1">
    <property type="nucleotide sequence ID" value="NZ_CP009286.1"/>
</dbReference>
<evidence type="ECO:0000259" key="11">
    <source>
        <dbReference type="Pfam" id="PF12323"/>
    </source>
</evidence>
<dbReference type="AlphaFoldDB" id="A0A089M311"/>
<keyword evidence="13" id="KW-1185">Reference proteome</keyword>
<keyword evidence="3" id="KW-0815">Transposition</keyword>
<evidence type="ECO:0000256" key="8">
    <source>
        <dbReference type="SAM" id="Coils"/>
    </source>
</evidence>
<dbReference type="PANTHER" id="PTHR30405:SF25">
    <property type="entry name" value="RNA-GUIDED DNA ENDONUCLEASE INSQ-RELATED"/>
    <property type="match status" value="1"/>
</dbReference>
<dbReference type="KEGG" id="pste:PSTEL_24925"/>
<reference evidence="12 13" key="1">
    <citation type="submission" date="2014-08" db="EMBL/GenBank/DDBJ databases">
        <title>Comparative genomics of the Paenibacillus odorifer group.</title>
        <authorList>
            <person name="den Bakker H.C."/>
            <person name="Tsai Y.-C."/>
            <person name="Martin N."/>
            <person name="Korlach J."/>
            <person name="Wiedmann M."/>
        </authorList>
    </citation>
    <scope>NUCLEOTIDE SEQUENCE [LARGE SCALE GENOMIC DNA]</scope>
    <source>
        <strain evidence="12 13">DSM 14472</strain>
    </source>
</reference>
<proteinExistence type="inferred from homology"/>
<evidence type="ECO:0000256" key="5">
    <source>
        <dbReference type="ARBA" id="ARBA00022833"/>
    </source>
</evidence>
<dbReference type="InterPro" id="IPR010095">
    <property type="entry name" value="Cas12f1-like_TNB"/>
</dbReference>
<evidence type="ECO:0000313" key="12">
    <source>
        <dbReference type="EMBL" id="AIQ65868.1"/>
    </source>
</evidence>
<protein>
    <submittedName>
        <fullName evidence="12">Transposase</fullName>
    </submittedName>
</protein>
<keyword evidence="7" id="KW-0233">DNA recombination</keyword>
<dbReference type="Pfam" id="PF12323">
    <property type="entry name" value="HTH_OrfB_IS605"/>
    <property type="match status" value="1"/>
</dbReference>
<name>A0A089M311_9BACL</name>
<evidence type="ECO:0000256" key="1">
    <source>
        <dbReference type="ARBA" id="ARBA00008761"/>
    </source>
</evidence>
<comment type="similarity">
    <text evidence="1">In the C-terminal section; belongs to the transposase 35 family.</text>
</comment>
<organism evidence="12 13">
    <name type="scientific">Paenibacillus stellifer</name>
    <dbReference type="NCBI Taxonomy" id="169760"/>
    <lineage>
        <taxon>Bacteria</taxon>
        <taxon>Bacillati</taxon>
        <taxon>Bacillota</taxon>
        <taxon>Bacilli</taxon>
        <taxon>Bacillales</taxon>
        <taxon>Paenibacillaceae</taxon>
        <taxon>Paenibacillus</taxon>
    </lineage>
</organism>
<evidence type="ECO:0000256" key="6">
    <source>
        <dbReference type="ARBA" id="ARBA00023125"/>
    </source>
</evidence>
<dbReference type="GO" id="GO:0006310">
    <property type="term" value="P:DNA recombination"/>
    <property type="evidence" value="ECO:0007669"/>
    <property type="project" value="UniProtKB-KW"/>
</dbReference>
<dbReference type="InterPro" id="IPR001959">
    <property type="entry name" value="Transposase"/>
</dbReference>
<evidence type="ECO:0000256" key="2">
    <source>
        <dbReference type="ARBA" id="ARBA00011044"/>
    </source>
</evidence>
<dbReference type="EMBL" id="CP009286">
    <property type="protein sequence ID" value="AIQ65868.1"/>
    <property type="molecule type" value="Genomic_DNA"/>
</dbReference>
<dbReference type="NCBIfam" id="TIGR01766">
    <property type="entry name" value="IS200/IS605 family accessory protein TnpB-like domain"/>
    <property type="match status" value="1"/>
</dbReference>
<keyword evidence="4" id="KW-0479">Metal-binding</keyword>
<sequence length="374" mass="43654">MILARKVRLHPTEEQEAQLWKSAGTARWAYNWTLIRQKVNYENGGKFLSDNDLRKEITILKKSDGFNWLSEVSNNVAKQAVKDACEAFKRFFKGQSRFPRFKTRKRSTPSFYNDNLKLKVKEGKFVLIEKVGWMKTSEQIPIGVKYINPHVTYDGRYWYVSVGIKEDIRKEELTDHVIGIDLGINYLAVTSAGQVFPNINKTVRVRKIEKRLQRLQRRASRKYEMNKEGNRFVKTGNTIKIENMVRHLHRRLRNIRLNYLHQTTTAIAKTKPCVIVMEDLNINGMLRNRYLAKAIANQSFHEFIRQMKYKCEKHGIQFMQAHRFFPSSKRCSFCGEIKSDLKISDRIYSCGCGREIDRDLNAAINLANYGTLAG</sequence>
<dbReference type="PANTHER" id="PTHR30405">
    <property type="entry name" value="TRANSPOSASE"/>
    <property type="match status" value="1"/>
</dbReference>
<feature type="coiled-coil region" evidence="8">
    <location>
        <begin position="198"/>
        <end position="225"/>
    </location>
</feature>
<dbReference type="Pfam" id="PF07282">
    <property type="entry name" value="Cas12f1-like_TNB"/>
    <property type="match status" value="1"/>
</dbReference>
<feature type="domain" description="Probable transposase IS891/IS1136/IS1341" evidence="9">
    <location>
        <begin position="166"/>
        <end position="288"/>
    </location>
</feature>
<evidence type="ECO:0000313" key="13">
    <source>
        <dbReference type="Proteomes" id="UP000029507"/>
    </source>
</evidence>
<keyword evidence="5" id="KW-0862">Zinc</keyword>
<evidence type="ECO:0000256" key="4">
    <source>
        <dbReference type="ARBA" id="ARBA00022723"/>
    </source>
</evidence>
<evidence type="ECO:0000259" key="9">
    <source>
        <dbReference type="Pfam" id="PF01385"/>
    </source>
</evidence>